<proteinExistence type="evidence at transcript level"/>
<accession>A0A023ELD5</accession>
<dbReference type="VEuPathDB" id="VectorBase:AALC636_001750"/>
<dbReference type="EMBL" id="GAPW01004534">
    <property type="protein sequence ID" value="JAC09064.1"/>
    <property type="molecule type" value="mRNA"/>
</dbReference>
<name>A0A023ELD5_AEDAL</name>
<dbReference type="VEuPathDB" id="VectorBase:AALFPA_076128"/>
<organism evidence="2">
    <name type="scientific">Aedes albopictus</name>
    <name type="common">Asian tiger mosquito</name>
    <name type="synonym">Stegomyia albopicta</name>
    <dbReference type="NCBI Taxonomy" id="7160"/>
    <lineage>
        <taxon>Eukaryota</taxon>
        <taxon>Metazoa</taxon>
        <taxon>Ecdysozoa</taxon>
        <taxon>Arthropoda</taxon>
        <taxon>Hexapoda</taxon>
        <taxon>Insecta</taxon>
        <taxon>Pterygota</taxon>
        <taxon>Neoptera</taxon>
        <taxon>Endopterygota</taxon>
        <taxon>Diptera</taxon>
        <taxon>Nematocera</taxon>
        <taxon>Culicoidea</taxon>
        <taxon>Culicidae</taxon>
        <taxon>Culicinae</taxon>
        <taxon>Aedini</taxon>
        <taxon>Aedes</taxon>
        <taxon>Stegomyia</taxon>
    </lineage>
</organism>
<sequence length="201" mass="22645">QEEFRASSLQSNGAANWDNKSPETTMEKSQFPTFICLCIVALIISSHGHPAQSPQSGANDINNSIMPPIKKDVFMSRGWGASGMPFTMLYLNHYTKQQKAYAQHQLQQQMQKLREQEAAETDANRELRPVEDELEQPRMLPYGSRYPEPNAQPNEMGQSGGFKEPDEYADGTIFVPSKPSSPRRQYNVPQLFVSYGWGPMG</sequence>
<dbReference type="VEuPathDB" id="VectorBase:AALF015927"/>
<reference evidence="2" key="1">
    <citation type="journal article" date="2014" name="PLoS Negl. Trop. Dis.">
        <title>Identification and characterization of seminal fluid proteins in the Asian tiger mosquito, Aedes albopictus.</title>
        <authorList>
            <person name="Boes K.E."/>
            <person name="Ribeiro J.M."/>
            <person name="Wong A."/>
            <person name="Harrington L.C."/>
            <person name="Wolfner M.F."/>
            <person name="Sirot L.K."/>
        </authorList>
    </citation>
    <scope>NUCLEOTIDE SEQUENCE</scope>
    <source>
        <tissue evidence="2">Reproductive organs</tissue>
    </source>
</reference>
<feature type="region of interest" description="Disordered" evidence="1">
    <location>
        <begin position="1"/>
        <end position="25"/>
    </location>
</feature>
<feature type="non-terminal residue" evidence="2">
    <location>
        <position position="1"/>
    </location>
</feature>
<evidence type="ECO:0000256" key="1">
    <source>
        <dbReference type="SAM" id="MobiDB-lite"/>
    </source>
</evidence>
<evidence type="ECO:0000313" key="2">
    <source>
        <dbReference type="EMBL" id="JAC09064.1"/>
    </source>
</evidence>
<feature type="region of interest" description="Disordered" evidence="1">
    <location>
        <begin position="114"/>
        <end position="185"/>
    </location>
</feature>
<protein>
    <submittedName>
        <fullName evidence="2">Putative secreted protein</fullName>
    </submittedName>
</protein>
<feature type="compositionally biased region" description="Polar residues" evidence="1">
    <location>
        <begin position="7"/>
        <end position="25"/>
    </location>
</feature>
<feature type="compositionally biased region" description="Basic and acidic residues" evidence="1">
    <location>
        <begin position="114"/>
        <end position="131"/>
    </location>
</feature>
<dbReference type="AlphaFoldDB" id="A0A023ELD5"/>